<sequence length="278" mass="29839">MWWIGLYEIGKWVDLASTRRSFPFLALRVTLVDLLCVARKHSSLPIVLCCSSREGLDAVCFAVSNLPIVSSVTLPNPVKLREAEANENAKLNDFQQILVQMAAALNGDHRKDIYPDKLVENMTIGEAIKYCEDAFNKFLAALKSDATPPDLGNPKNVETTSDSGDTHFLSEEIDSACSTPYVSAPSSPGRVPNRYLISAPASSMHFIPSSSPSSSASSSTDAPVSGSFEFEFSGRFPSTAATSAGSMISADELFLNGQIRSMKLSVPDAKAGSRSVSC</sequence>
<accession>A0A9Q0GRL3</accession>
<keyword evidence="2" id="KW-1185">Reference proteome</keyword>
<dbReference type="OrthoDB" id="1662328at2759"/>
<reference evidence="1" key="1">
    <citation type="journal article" date="2023" name="Plant J.">
        <title>The genome of the king protea, Protea cynaroides.</title>
        <authorList>
            <person name="Chang J."/>
            <person name="Duong T.A."/>
            <person name="Schoeman C."/>
            <person name="Ma X."/>
            <person name="Roodt D."/>
            <person name="Barker N."/>
            <person name="Li Z."/>
            <person name="Van de Peer Y."/>
            <person name="Mizrachi E."/>
        </authorList>
    </citation>
    <scope>NUCLEOTIDE SEQUENCE</scope>
    <source>
        <tissue evidence="1">Young leaves</tissue>
    </source>
</reference>
<evidence type="ECO:0000313" key="1">
    <source>
        <dbReference type="EMBL" id="KAJ4952836.1"/>
    </source>
</evidence>
<dbReference type="PANTHER" id="PTHR33095">
    <property type="entry name" value="OS07G0619500 PROTEIN"/>
    <property type="match status" value="1"/>
</dbReference>
<comment type="caution">
    <text evidence="1">The sequence shown here is derived from an EMBL/GenBank/DDBJ whole genome shotgun (WGS) entry which is preliminary data.</text>
</comment>
<proteinExistence type="predicted"/>
<gene>
    <name evidence="1" type="ORF">NE237_029668</name>
</gene>
<name>A0A9Q0GRL3_9MAGN</name>
<organism evidence="1 2">
    <name type="scientific">Protea cynaroides</name>
    <dbReference type="NCBI Taxonomy" id="273540"/>
    <lineage>
        <taxon>Eukaryota</taxon>
        <taxon>Viridiplantae</taxon>
        <taxon>Streptophyta</taxon>
        <taxon>Embryophyta</taxon>
        <taxon>Tracheophyta</taxon>
        <taxon>Spermatophyta</taxon>
        <taxon>Magnoliopsida</taxon>
        <taxon>Proteales</taxon>
        <taxon>Proteaceae</taxon>
        <taxon>Protea</taxon>
    </lineage>
</organism>
<dbReference type="PANTHER" id="PTHR33095:SF57">
    <property type="entry name" value="EXPRESSED PROTEIN"/>
    <property type="match status" value="1"/>
</dbReference>
<dbReference type="Proteomes" id="UP001141806">
    <property type="component" value="Unassembled WGS sequence"/>
</dbReference>
<dbReference type="AlphaFoldDB" id="A0A9Q0GRL3"/>
<protein>
    <submittedName>
        <fullName evidence="1">Uncharacterized protein</fullName>
    </submittedName>
</protein>
<evidence type="ECO:0000313" key="2">
    <source>
        <dbReference type="Proteomes" id="UP001141806"/>
    </source>
</evidence>
<dbReference type="EMBL" id="JAMYWD010000012">
    <property type="protein sequence ID" value="KAJ4952836.1"/>
    <property type="molecule type" value="Genomic_DNA"/>
</dbReference>